<accession>A0AAV7N3F8</accession>
<dbReference type="EMBL" id="JANPWB010000013">
    <property type="protein sequence ID" value="KAJ1107195.1"/>
    <property type="molecule type" value="Genomic_DNA"/>
</dbReference>
<protein>
    <submittedName>
        <fullName evidence="1">Uncharacterized protein</fullName>
    </submittedName>
</protein>
<comment type="caution">
    <text evidence="1">The sequence shown here is derived from an EMBL/GenBank/DDBJ whole genome shotgun (WGS) entry which is preliminary data.</text>
</comment>
<dbReference type="Proteomes" id="UP001066276">
    <property type="component" value="Chromosome 9"/>
</dbReference>
<name>A0AAV7N3F8_PLEWA</name>
<sequence>MAQSIGACDNRNHEAQQQSTMVPFIYGLENIGAYKLHERTVVPKFNNVINTRIHSPFLYRPSSSKKEELDCWVVFCGCVLAEDPSTDDSPQSLDRLEMSDKLPAVEPAGVLDLVCLLPDSLLT</sequence>
<proteinExistence type="predicted"/>
<reference evidence="1" key="1">
    <citation type="journal article" date="2022" name="bioRxiv">
        <title>Sequencing and chromosome-scale assembly of the giantPleurodeles waltlgenome.</title>
        <authorList>
            <person name="Brown T."/>
            <person name="Elewa A."/>
            <person name="Iarovenko S."/>
            <person name="Subramanian E."/>
            <person name="Araus A.J."/>
            <person name="Petzold A."/>
            <person name="Susuki M."/>
            <person name="Suzuki K.-i.T."/>
            <person name="Hayashi T."/>
            <person name="Toyoda A."/>
            <person name="Oliveira C."/>
            <person name="Osipova E."/>
            <person name="Leigh N.D."/>
            <person name="Simon A."/>
            <person name="Yun M.H."/>
        </authorList>
    </citation>
    <scope>NUCLEOTIDE SEQUENCE</scope>
    <source>
        <strain evidence="1">20211129_DDA</strain>
        <tissue evidence="1">Liver</tissue>
    </source>
</reference>
<evidence type="ECO:0000313" key="1">
    <source>
        <dbReference type="EMBL" id="KAJ1107195.1"/>
    </source>
</evidence>
<keyword evidence="2" id="KW-1185">Reference proteome</keyword>
<organism evidence="1 2">
    <name type="scientific">Pleurodeles waltl</name>
    <name type="common">Iberian ribbed newt</name>
    <dbReference type="NCBI Taxonomy" id="8319"/>
    <lineage>
        <taxon>Eukaryota</taxon>
        <taxon>Metazoa</taxon>
        <taxon>Chordata</taxon>
        <taxon>Craniata</taxon>
        <taxon>Vertebrata</taxon>
        <taxon>Euteleostomi</taxon>
        <taxon>Amphibia</taxon>
        <taxon>Batrachia</taxon>
        <taxon>Caudata</taxon>
        <taxon>Salamandroidea</taxon>
        <taxon>Salamandridae</taxon>
        <taxon>Pleurodelinae</taxon>
        <taxon>Pleurodeles</taxon>
    </lineage>
</organism>
<gene>
    <name evidence="1" type="ORF">NDU88_004588</name>
</gene>
<evidence type="ECO:0000313" key="2">
    <source>
        <dbReference type="Proteomes" id="UP001066276"/>
    </source>
</evidence>
<dbReference type="AlphaFoldDB" id="A0AAV7N3F8"/>